<protein>
    <submittedName>
        <fullName evidence="1">PD-(D/E)XK nuclease family transposase</fullName>
    </submittedName>
</protein>
<dbReference type="RefSeq" id="WP_055260288.1">
    <property type="nucleotide sequence ID" value="NZ_CABIXL010000017.1"/>
</dbReference>
<dbReference type="NCBIfam" id="TIGR01784">
    <property type="entry name" value="T_den_put_tspse"/>
    <property type="match status" value="1"/>
</dbReference>
<keyword evidence="2" id="KW-1185">Reference proteome</keyword>
<dbReference type="Pfam" id="PF12784">
    <property type="entry name" value="PDDEXK_2"/>
    <property type="match status" value="1"/>
</dbReference>
<comment type="caution">
    <text evidence="1">The sequence shown here is derived from an EMBL/GenBank/DDBJ whole genome shotgun (WGS) entry which is preliminary data.</text>
</comment>
<evidence type="ECO:0000313" key="1">
    <source>
        <dbReference type="EMBL" id="CUO25921.1"/>
    </source>
</evidence>
<dbReference type="Proteomes" id="UP000095488">
    <property type="component" value="Unassembled WGS sequence"/>
</dbReference>
<dbReference type="InterPro" id="IPR010106">
    <property type="entry name" value="RpnA"/>
</dbReference>
<reference evidence="1 2" key="1">
    <citation type="submission" date="2015-09" db="EMBL/GenBank/DDBJ databases">
        <authorList>
            <consortium name="Pathogen Informatics"/>
        </authorList>
    </citation>
    <scope>NUCLEOTIDE SEQUENCE [LARGE SCALE GENOMIC DNA]</scope>
    <source>
        <strain evidence="1 2">2789STDY5834858</strain>
    </source>
</reference>
<gene>
    <name evidence="1" type="ORF">ERS852473_02323</name>
</gene>
<organism evidence="1 2">
    <name type="scientific">Sarcina ventriculi</name>
    <name type="common">Clostridium ventriculi</name>
    <dbReference type="NCBI Taxonomy" id="1267"/>
    <lineage>
        <taxon>Bacteria</taxon>
        <taxon>Bacillati</taxon>
        <taxon>Bacillota</taxon>
        <taxon>Clostridia</taxon>
        <taxon>Eubacteriales</taxon>
        <taxon>Clostridiaceae</taxon>
        <taxon>Sarcina</taxon>
    </lineage>
</organism>
<name>A0ABM9USN3_SARVE</name>
<evidence type="ECO:0000313" key="2">
    <source>
        <dbReference type="Proteomes" id="UP000095488"/>
    </source>
</evidence>
<dbReference type="PANTHER" id="PTHR41317">
    <property type="entry name" value="PD-(D_E)XK NUCLEASE FAMILY TRANSPOSASE"/>
    <property type="match status" value="1"/>
</dbReference>
<accession>A0ABM9USN3</accession>
<sequence>MVKLLDPKMDFIFKNIFGSENNKEILISFLNATLKSEDKIKSVFIKNGDIEKEHLTDKFSRLDIKAITDKNEHINIEIQMKNEYNMIQRTLYYWAKLYEGQLKEGDNYSKLSRTICINILNFSYLNNDKFHSAFRLKDIETNDELTDIQEIHFIEVPKLKDNSDEKDMLVAWTEFLKDPESEKVRTLEMSVEEIRKARQELVRISNDDRQRELYNIRKKAMLDESDALYNAEQKGIEKGKLAGLEEGMKVGEQKGKIEMVKGLLLNNVDIEIIKTTSGLTIDEINNIKKLWFCCK</sequence>
<proteinExistence type="predicted"/>
<dbReference type="PANTHER" id="PTHR41317:SF1">
    <property type="entry name" value="PD-(D_E)XK NUCLEASE FAMILY TRANSPOSASE"/>
    <property type="match status" value="1"/>
</dbReference>
<dbReference type="EMBL" id="CYZR01000017">
    <property type="protein sequence ID" value="CUO25921.1"/>
    <property type="molecule type" value="Genomic_DNA"/>
</dbReference>